<evidence type="ECO:0000259" key="7">
    <source>
        <dbReference type="Pfam" id="PF14322"/>
    </source>
</evidence>
<dbReference type="InterPro" id="IPR011990">
    <property type="entry name" value="TPR-like_helical_dom_sf"/>
</dbReference>
<dbReference type="EMBL" id="JABAIA010000001">
    <property type="protein sequence ID" value="NLR63849.1"/>
    <property type="molecule type" value="Genomic_DNA"/>
</dbReference>
<keyword evidence="4" id="KW-0472">Membrane</keyword>
<evidence type="ECO:0000256" key="4">
    <source>
        <dbReference type="ARBA" id="ARBA00023136"/>
    </source>
</evidence>
<dbReference type="Proteomes" id="UP000570474">
    <property type="component" value="Unassembled WGS sequence"/>
</dbReference>
<feature type="domain" description="SusD-like N-terminal" evidence="7">
    <location>
        <begin position="79"/>
        <end position="233"/>
    </location>
</feature>
<evidence type="ECO:0000256" key="2">
    <source>
        <dbReference type="ARBA" id="ARBA00006275"/>
    </source>
</evidence>
<protein>
    <submittedName>
        <fullName evidence="8">RagB/SusD family nutrient uptake outer membrane protein</fullName>
    </submittedName>
</protein>
<dbReference type="RefSeq" id="WP_168869832.1">
    <property type="nucleotide sequence ID" value="NZ_JABAIA010000001.1"/>
</dbReference>
<reference evidence="8 9" key="1">
    <citation type="submission" date="2020-04" db="EMBL/GenBank/DDBJ databases">
        <authorList>
            <person name="Yin C."/>
        </authorList>
    </citation>
    <scope>NUCLEOTIDE SEQUENCE [LARGE SCALE GENOMIC DNA]</scope>
    <source>
        <strain evidence="8 9">Ae27</strain>
    </source>
</reference>
<dbReference type="GO" id="GO:0009279">
    <property type="term" value="C:cell outer membrane"/>
    <property type="evidence" value="ECO:0007669"/>
    <property type="project" value="UniProtKB-SubCell"/>
</dbReference>
<organism evidence="8 9">
    <name type="scientific">Chitinophaga varians</name>
    <dbReference type="NCBI Taxonomy" id="2202339"/>
    <lineage>
        <taxon>Bacteria</taxon>
        <taxon>Pseudomonadati</taxon>
        <taxon>Bacteroidota</taxon>
        <taxon>Chitinophagia</taxon>
        <taxon>Chitinophagales</taxon>
        <taxon>Chitinophagaceae</taxon>
        <taxon>Chitinophaga</taxon>
    </lineage>
</organism>
<evidence type="ECO:0000256" key="3">
    <source>
        <dbReference type="ARBA" id="ARBA00022729"/>
    </source>
</evidence>
<name>A0A847R9U0_9BACT</name>
<dbReference type="AlphaFoldDB" id="A0A847R9U0"/>
<comment type="similarity">
    <text evidence="2">Belongs to the SusD family.</text>
</comment>
<dbReference type="CDD" id="cd08977">
    <property type="entry name" value="SusD"/>
    <property type="match status" value="1"/>
</dbReference>
<keyword evidence="9" id="KW-1185">Reference proteome</keyword>
<dbReference type="Pfam" id="PF14322">
    <property type="entry name" value="SusD-like_3"/>
    <property type="match status" value="1"/>
</dbReference>
<dbReference type="SUPFAM" id="SSF48452">
    <property type="entry name" value="TPR-like"/>
    <property type="match status" value="1"/>
</dbReference>
<keyword evidence="3" id="KW-0732">Signal</keyword>
<accession>A0A847R9U0</accession>
<dbReference type="InterPro" id="IPR012944">
    <property type="entry name" value="SusD_RagB_dom"/>
</dbReference>
<comment type="subcellular location">
    <subcellularLocation>
        <location evidence="1">Cell outer membrane</location>
    </subcellularLocation>
</comment>
<feature type="domain" description="RagB/SusD" evidence="6">
    <location>
        <begin position="344"/>
        <end position="478"/>
    </location>
</feature>
<keyword evidence="5" id="KW-0998">Cell outer membrane</keyword>
<evidence type="ECO:0000256" key="1">
    <source>
        <dbReference type="ARBA" id="ARBA00004442"/>
    </source>
</evidence>
<gene>
    <name evidence="8" type="ORF">HGH92_06000</name>
</gene>
<evidence type="ECO:0000313" key="9">
    <source>
        <dbReference type="Proteomes" id="UP000570474"/>
    </source>
</evidence>
<proteinExistence type="inferred from homology"/>
<evidence type="ECO:0000256" key="5">
    <source>
        <dbReference type="ARBA" id="ARBA00023237"/>
    </source>
</evidence>
<comment type="caution">
    <text evidence="8">The sequence shown here is derived from an EMBL/GenBank/DDBJ whole genome shotgun (WGS) entry which is preliminary data.</text>
</comment>
<evidence type="ECO:0000259" key="6">
    <source>
        <dbReference type="Pfam" id="PF07980"/>
    </source>
</evidence>
<sequence length="478" mass="53128">MNRIIRHIAVVCCAATLTVYSTSCNHMLDVKPTDQVDGEDIFKSLSAVNRAVLGVYAGWEPEHTLRIGSVMADECRIGLKNAGVNGSAQNLFRWAFAGGDTEIAAPWTNAYQVINRANRILAGIDRVPVTDAAAEQQKQQLRAELLAIRAFEHFELYRSFSYAGVYEPDAPAVPYVTSADINNKPSRPAAADFFRQLQSDLEVAIAISGNRITDDVTRMNTSAIYALRARVALYTGNWAAAAENATLAIGKMSLAGREEFPAIWSDKSNAEVIFKLKRTNLSTLRPGDVWKNASIGIVYFAPSQKLLKAYDADNDIRYSTYFDQDPALAADGQLADVVRKYAGEEGAENRNDVKVFRVSEMYLIRAEANMHLGKLPEAAADLHAIGHARIKGYETPPPTDAAQLLRAILLERFRELPFEGHRYYDLKRLGLPIQRDEADLQQRDTQTDLLPSSLYYYLPIPQSEILSNPNIKPNNKGW</sequence>
<dbReference type="Pfam" id="PF07980">
    <property type="entry name" value="SusD_RagB"/>
    <property type="match status" value="1"/>
</dbReference>
<evidence type="ECO:0000313" key="8">
    <source>
        <dbReference type="EMBL" id="NLR63849.1"/>
    </source>
</evidence>
<dbReference type="Gene3D" id="1.25.40.390">
    <property type="match status" value="1"/>
</dbReference>
<dbReference type="InterPro" id="IPR033985">
    <property type="entry name" value="SusD-like_N"/>
</dbReference>